<evidence type="ECO:0000256" key="1">
    <source>
        <dbReference type="ARBA" id="ARBA00004613"/>
    </source>
</evidence>
<evidence type="ECO:0000256" key="7">
    <source>
        <dbReference type="SAM" id="SignalP"/>
    </source>
</evidence>
<keyword evidence="4" id="KW-0964">Secreted</keyword>
<feature type="chain" id="PRO_5034289924" evidence="7">
    <location>
        <begin position="26"/>
        <end position="206"/>
    </location>
</feature>
<dbReference type="OrthoDB" id="9896444at2759"/>
<keyword evidence="9" id="KW-1185">Reference proteome</keyword>
<evidence type="ECO:0000256" key="6">
    <source>
        <dbReference type="SAM" id="MobiDB-lite"/>
    </source>
</evidence>
<evidence type="ECO:0000256" key="5">
    <source>
        <dbReference type="ARBA" id="ARBA00022729"/>
    </source>
</evidence>
<dbReference type="GO" id="GO:0005125">
    <property type="term" value="F:cytokine activity"/>
    <property type="evidence" value="ECO:0007669"/>
    <property type="project" value="UniProtKB-KW"/>
</dbReference>
<keyword evidence="3" id="KW-0202">Cytokine</keyword>
<name>A0A8C5PDE8_9ANUR</name>
<dbReference type="AlphaFoldDB" id="A0A8C5PDE8"/>
<dbReference type="GO" id="GO:0006954">
    <property type="term" value="P:inflammatory response"/>
    <property type="evidence" value="ECO:0007669"/>
    <property type="project" value="InterPro"/>
</dbReference>
<dbReference type="GeneTree" id="ENSGT00940000160854"/>
<accession>A0A8C5PDE8</accession>
<feature type="region of interest" description="Disordered" evidence="6">
    <location>
        <begin position="29"/>
        <end position="64"/>
    </location>
</feature>
<protein>
    <submittedName>
        <fullName evidence="8">Interleukin 17B</fullName>
    </submittedName>
</protein>
<dbReference type="GO" id="GO:0005615">
    <property type="term" value="C:extracellular space"/>
    <property type="evidence" value="ECO:0007669"/>
    <property type="project" value="UniProtKB-KW"/>
</dbReference>
<reference evidence="8" key="1">
    <citation type="submission" date="2025-08" db="UniProtKB">
        <authorList>
            <consortium name="Ensembl"/>
        </authorList>
    </citation>
    <scope>IDENTIFICATION</scope>
</reference>
<gene>
    <name evidence="8" type="primary">IL17B</name>
</gene>
<dbReference type="InterPro" id="IPR010345">
    <property type="entry name" value="IL-17_fam"/>
</dbReference>
<evidence type="ECO:0000313" key="9">
    <source>
        <dbReference type="Proteomes" id="UP000694569"/>
    </source>
</evidence>
<feature type="signal peptide" evidence="7">
    <location>
        <begin position="1"/>
        <end position="25"/>
    </location>
</feature>
<dbReference type="SUPFAM" id="SSF57501">
    <property type="entry name" value="Cystine-knot cytokines"/>
    <property type="match status" value="1"/>
</dbReference>
<evidence type="ECO:0000256" key="2">
    <source>
        <dbReference type="ARBA" id="ARBA00007236"/>
    </source>
</evidence>
<proteinExistence type="inferred from homology"/>
<dbReference type="Proteomes" id="UP000694569">
    <property type="component" value="Unplaced"/>
</dbReference>
<feature type="compositionally biased region" description="Basic and acidic residues" evidence="6">
    <location>
        <begin position="41"/>
        <end position="54"/>
    </location>
</feature>
<reference evidence="8" key="2">
    <citation type="submission" date="2025-09" db="UniProtKB">
        <authorList>
            <consortium name="Ensembl"/>
        </authorList>
    </citation>
    <scope>IDENTIFICATION</scope>
</reference>
<keyword evidence="5 7" id="KW-0732">Signal</keyword>
<dbReference type="InterPro" id="IPR020440">
    <property type="entry name" value="IL-17_chr"/>
</dbReference>
<dbReference type="Ensembl" id="ENSLLET00000016765.1">
    <property type="protein sequence ID" value="ENSLLEP00000016149.1"/>
    <property type="gene ID" value="ENSLLEG00000010266.1"/>
</dbReference>
<organism evidence="8 9">
    <name type="scientific">Leptobrachium leishanense</name>
    <name type="common">Leishan spiny toad</name>
    <dbReference type="NCBI Taxonomy" id="445787"/>
    <lineage>
        <taxon>Eukaryota</taxon>
        <taxon>Metazoa</taxon>
        <taxon>Chordata</taxon>
        <taxon>Craniata</taxon>
        <taxon>Vertebrata</taxon>
        <taxon>Euteleostomi</taxon>
        <taxon>Amphibia</taxon>
        <taxon>Batrachia</taxon>
        <taxon>Anura</taxon>
        <taxon>Pelobatoidea</taxon>
        <taxon>Megophryidae</taxon>
        <taxon>Leptobrachium</taxon>
    </lineage>
</organism>
<evidence type="ECO:0000313" key="8">
    <source>
        <dbReference type="Ensembl" id="ENSLLEP00000016149.1"/>
    </source>
</evidence>
<dbReference type="Gene3D" id="2.10.90.10">
    <property type="entry name" value="Cystine-knot cytokines"/>
    <property type="match status" value="1"/>
</dbReference>
<dbReference type="Pfam" id="PF06083">
    <property type="entry name" value="IL17"/>
    <property type="match status" value="1"/>
</dbReference>
<dbReference type="PRINTS" id="PR01932">
    <property type="entry name" value="INTRLEUKIN17"/>
</dbReference>
<comment type="subcellular location">
    <subcellularLocation>
        <location evidence="1">Secreted</location>
    </subcellularLocation>
</comment>
<evidence type="ECO:0000256" key="3">
    <source>
        <dbReference type="ARBA" id="ARBA00022514"/>
    </source>
</evidence>
<sequence>MKKLITSCLHSQLLMFATLLLLAESFSSDSKTSKGKRKGNKAKDPARKHQDKSSGKASPDPMLGVNTFAPSQFYSLIEDYDKSLAEMVSQLRNKSELFGIRCEVDLKLWLSNRRSLSPWTYVINHDENRIPVDIPEARCLCTGCINPFTMQEDLSMSSIPIHSKIPVRRRLCDTSSQGLRTRKRKKCHKEYIAVMENIAVGCTCIF</sequence>
<comment type="similarity">
    <text evidence="2">Belongs to the IL-17 family.</text>
</comment>
<dbReference type="InterPro" id="IPR029034">
    <property type="entry name" value="Cystine-knot_cytokine"/>
</dbReference>
<evidence type="ECO:0000256" key="4">
    <source>
        <dbReference type="ARBA" id="ARBA00022525"/>
    </source>
</evidence>